<reference evidence="1 2" key="1">
    <citation type="submission" date="2022-03" db="EMBL/GenBank/DDBJ databases">
        <authorList>
            <person name="Koch H."/>
        </authorList>
    </citation>
    <scope>NUCLEOTIDE SEQUENCE [LARGE SCALE GENOMIC DNA]</scope>
    <source>
        <strain evidence="1 2">G1</strain>
    </source>
</reference>
<evidence type="ECO:0000313" key="2">
    <source>
        <dbReference type="Proteomes" id="UP001295463"/>
    </source>
</evidence>
<sequence length="91" mass="10395">MQLDSIGERLEKRNERGGCPPRFETVLRRLQLGALGSFAASLHGLFAFRQHNQFFAHGLPPFHWLKITELDTGQYIRVLLALQAQKRPLSP</sequence>
<accession>A0ABM9D4I0</accession>
<proteinExistence type="predicted"/>
<organism evidence="1 2">
    <name type="scientific">Trichlorobacter ammonificans</name>
    <dbReference type="NCBI Taxonomy" id="2916410"/>
    <lineage>
        <taxon>Bacteria</taxon>
        <taxon>Pseudomonadati</taxon>
        <taxon>Thermodesulfobacteriota</taxon>
        <taxon>Desulfuromonadia</taxon>
        <taxon>Geobacterales</taxon>
        <taxon>Geobacteraceae</taxon>
        <taxon>Trichlorobacter</taxon>
    </lineage>
</organism>
<keyword evidence="2" id="KW-1185">Reference proteome</keyword>
<name>A0ABM9D4I0_9BACT</name>
<protein>
    <submittedName>
        <fullName evidence="1">Uncharacterized protein</fullName>
    </submittedName>
</protein>
<gene>
    <name evidence="1" type="ORF">GEAMG1_0337</name>
</gene>
<dbReference type="Proteomes" id="UP001295463">
    <property type="component" value="Chromosome"/>
</dbReference>
<dbReference type="EMBL" id="OW150024">
    <property type="protein sequence ID" value="CAH2030159.1"/>
    <property type="molecule type" value="Genomic_DNA"/>
</dbReference>
<evidence type="ECO:0000313" key="1">
    <source>
        <dbReference type="EMBL" id="CAH2030159.1"/>
    </source>
</evidence>